<keyword evidence="1" id="KW-0732">Signal</keyword>
<organism evidence="2 3">
    <name type="scientific">Ustilago trichophora</name>
    <dbReference type="NCBI Taxonomy" id="86804"/>
    <lineage>
        <taxon>Eukaryota</taxon>
        <taxon>Fungi</taxon>
        <taxon>Dikarya</taxon>
        <taxon>Basidiomycota</taxon>
        <taxon>Ustilaginomycotina</taxon>
        <taxon>Ustilaginomycetes</taxon>
        <taxon>Ustilaginales</taxon>
        <taxon>Ustilaginaceae</taxon>
        <taxon>Ustilago</taxon>
    </lineage>
</organism>
<dbReference type="EMBL" id="OOIN01000004">
    <property type="protein sequence ID" value="SPO22380.1"/>
    <property type="molecule type" value="Genomic_DNA"/>
</dbReference>
<feature type="chain" id="PRO_5022803484" description="Mig1 protein" evidence="1">
    <location>
        <begin position="24"/>
        <end position="156"/>
    </location>
</feature>
<keyword evidence="3" id="KW-1185">Reference proteome</keyword>
<accession>A0A5C3DXJ4</accession>
<dbReference type="Proteomes" id="UP000324022">
    <property type="component" value="Unassembled WGS sequence"/>
</dbReference>
<evidence type="ECO:0000313" key="3">
    <source>
        <dbReference type="Proteomes" id="UP000324022"/>
    </source>
</evidence>
<dbReference type="AlphaFoldDB" id="A0A5C3DXJ4"/>
<evidence type="ECO:0008006" key="4">
    <source>
        <dbReference type="Google" id="ProtNLM"/>
    </source>
</evidence>
<feature type="signal peptide" evidence="1">
    <location>
        <begin position="1"/>
        <end position="23"/>
    </location>
</feature>
<evidence type="ECO:0000313" key="2">
    <source>
        <dbReference type="EMBL" id="SPO22380.1"/>
    </source>
</evidence>
<name>A0A5C3DXJ4_9BASI</name>
<gene>
    <name evidence="2" type="ORF">UTRI_01058</name>
</gene>
<sequence>MKVLLNAAALLLVSFLGIASADAASADAESNWLPFSNELNYDTFCKPGAPLVNTMHICFLGQDDVTEHISQDEKNTFLAYYSADRHNFVIIPGNVDIQDPGQERVMTAHDYIISYHFDKDQCGVVTVVQRQYAGRRILNTYGVYCPGSTEQVRIYE</sequence>
<reference evidence="2 3" key="1">
    <citation type="submission" date="2018-03" db="EMBL/GenBank/DDBJ databases">
        <authorList>
            <person name="Guldener U."/>
        </authorList>
    </citation>
    <scope>NUCLEOTIDE SEQUENCE [LARGE SCALE GENOMIC DNA]</scope>
    <source>
        <strain evidence="2 3">NBRC100155</strain>
    </source>
</reference>
<proteinExistence type="predicted"/>
<protein>
    <recommendedName>
        <fullName evidence="4">Mig1 protein</fullName>
    </recommendedName>
</protein>
<evidence type="ECO:0000256" key="1">
    <source>
        <dbReference type="SAM" id="SignalP"/>
    </source>
</evidence>